<protein>
    <recommendedName>
        <fullName evidence="4">Transporter</fullName>
    </recommendedName>
</protein>
<dbReference type="RefSeq" id="WP_091191017.1">
    <property type="nucleotide sequence ID" value="NZ_FOMT01000011.1"/>
</dbReference>
<keyword evidence="3" id="KW-1185">Reference proteome</keyword>
<feature type="compositionally biased region" description="Pro residues" evidence="1">
    <location>
        <begin position="1"/>
        <end position="26"/>
    </location>
</feature>
<dbReference type="OrthoDB" id="2068061at2"/>
<evidence type="ECO:0000256" key="1">
    <source>
        <dbReference type="SAM" id="MobiDB-lite"/>
    </source>
</evidence>
<sequence>MSFFPPFGPPGFPGQPGPPGPPPGPPGQSGQPMAPSSPPPGFIPQQPSVSPFAVDPGAISRCLFRNTYIWLVNGNQFWFFPIFLGRTSVAGFQWNGRFWMYTGLSLQSIQSFTCV</sequence>
<dbReference type="AlphaFoldDB" id="A0A1I2I2Y4"/>
<organism evidence="2 3">
    <name type="scientific">Paenibacillus catalpae</name>
    <dbReference type="NCBI Taxonomy" id="1045775"/>
    <lineage>
        <taxon>Bacteria</taxon>
        <taxon>Bacillati</taxon>
        <taxon>Bacillota</taxon>
        <taxon>Bacilli</taxon>
        <taxon>Bacillales</taxon>
        <taxon>Paenibacillaceae</taxon>
        <taxon>Paenibacillus</taxon>
    </lineage>
</organism>
<reference evidence="3" key="1">
    <citation type="submission" date="2016-10" db="EMBL/GenBank/DDBJ databases">
        <authorList>
            <person name="Varghese N."/>
            <person name="Submissions S."/>
        </authorList>
    </citation>
    <scope>NUCLEOTIDE SEQUENCE [LARGE SCALE GENOMIC DNA]</scope>
    <source>
        <strain evidence="3">CGMCC 1.10784</strain>
    </source>
</reference>
<feature type="region of interest" description="Disordered" evidence="1">
    <location>
        <begin position="1"/>
        <end position="47"/>
    </location>
</feature>
<evidence type="ECO:0000313" key="3">
    <source>
        <dbReference type="Proteomes" id="UP000198855"/>
    </source>
</evidence>
<accession>A0A1I2I2Y4</accession>
<evidence type="ECO:0008006" key="4">
    <source>
        <dbReference type="Google" id="ProtNLM"/>
    </source>
</evidence>
<dbReference type="Proteomes" id="UP000198855">
    <property type="component" value="Unassembled WGS sequence"/>
</dbReference>
<dbReference type="EMBL" id="FOMT01000011">
    <property type="protein sequence ID" value="SFF36554.1"/>
    <property type="molecule type" value="Genomic_DNA"/>
</dbReference>
<gene>
    <name evidence="2" type="ORF">SAMN05216378_0121</name>
</gene>
<evidence type="ECO:0000313" key="2">
    <source>
        <dbReference type="EMBL" id="SFF36554.1"/>
    </source>
</evidence>
<proteinExistence type="predicted"/>
<dbReference type="STRING" id="1045775.SAMN05216378_0121"/>
<name>A0A1I2I2Y4_9BACL</name>